<keyword evidence="2" id="KW-1003">Cell membrane</keyword>
<evidence type="ECO:0000256" key="2">
    <source>
        <dbReference type="ARBA" id="ARBA00022475"/>
    </source>
</evidence>
<dbReference type="PATRIC" id="fig|471821.5.peg.1184"/>
<feature type="domain" description="PLD phosphodiesterase" evidence="7">
    <location>
        <begin position="219"/>
        <end position="246"/>
    </location>
</feature>
<dbReference type="Gene3D" id="3.30.870.10">
    <property type="entry name" value="Endonuclease Chain A"/>
    <property type="match status" value="2"/>
</dbReference>
<dbReference type="EMBL" id="AP009510">
    <property type="protein sequence ID" value="BAG14179.1"/>
    <property type="molecule type" value="Genomic_DNA"/>
</dbReference>
<evidence type="ECO:0000313" key="9">
    <source>
        <dbReference type="Proteomes" id="UP000001691"/>
    </source>
</evidence>
<dbReference type="Pfam" id="PF13396">
    <property type="entry name" value="PLDc_N"/>
    <property type="match status" value="1"/>
</dbReference>
<dbReference type="KEGG" id="rsd:TGRD_685"/>
<dbReference type="STRING" id="471821.TGRD_696"/>
<evidence type="ECO:0000256" key="5">
    <source>
        <dbReference type="ARBA" id="ARBA00023136"/>
    </source>
</evidence>
<comment type="subcellular location">
    <subcellularLocation>
        <location evidence="1">Cell membrane</location>
        <topology evidence="1">Multi-pass membrane protein</topology>
    </subcellularLocation>
</comment>
<name>B1GYT6_ENDTX</name>
<dbReference type="HOGENOM" id="CLU_038053_1_0_0"/>
<feature type="domain" description="PLD phosphodiesterase" evidence="7">
    <location>
        <begin position="400"/>
        <end position="422"/>
    </location>
</feature>
<dbReference type="GO" id="GO:0032049">
    <property type="term" value="P:cardiolipin biosynthetic process"/>
    <property type="evidence" value="ECO:0007669"/>
    <property type="project" value="UniProtKB-ARBA"/>
</dbReference>
<dbReference type="Proteomes" id="UP000001691">
    <property type="component" value="Chromosome"/>
</dbReference>
<dbReference type="GO" id="GO:0008808">
    <property type="term" value="F:cardiolipin synthase activity"/>
    <property type="evidence" value="ECO:0007669"/>
    <property type="project" value="TreeGrafter"/>
</dbReference>
<accession>B1GYT6</accession>
<evidence type="ECO:0000313" key="8">
    <source>
        <dbReference type="EMBL" id="BAG14179.1"/>
    </source>
</evidence>
<dbReference type="InterPro" id="IPR025202">
    <property type="entry name" value="PLD-like_dom"/>
</dbReference>
<dbReference type="GO" id="GO:0005886">
    <property type="term" value="C:plasma membrane"/>
    <property type="evidence" value="ECO:0007669"/>
    <property type="project" value="UniProtKB-SubCell"/>
</dbReference>
<proteinExistence type="predicted"/>
<feature type="transmembrane region" description="Helical" evidence="6">
    <location>
        <begin position="48"/>
        <end position="70"/>
    </location>
</feature>
<protein>
    <submittedName>
        <fullName evidence="8">Cardiolipin synthase</fullName>
    </submittedName>
</protein>
<dbReference type="PANTHER" id="PTHR21248:SF22">
    <property type="entry name" value="PHOSPHOLIPASE D"/>
    <property type="match status" value="1"/>
</dbReference>
<dbReference type="SUPFAM" id="SSF56024">
    <property type="entry name" value="Phospholipase D/nuclease"/>
    <property type="match status" value="2"/>
</dbReference>
<evidence type="ECO:0000256" key="3">
    <source>
        <dbReference type="ARBA" id="ARBA00022692"/>
    </source>
</evidence>
<keyword evidence="4 6" id="KW-1133">Transmembrane helix</keyword>
<dbReference type="InterPro" id="IPR001736">
    <property type="entry name" value="PLipase_D/transphosphatidylase"/>
</dbReference>
<dbReference type="RefSeq" id="WP_015423700.1">
    <property type="nucleotide sequence ID" value="NC_020419.1"/>
</dbReference>
<evidence type="ECO:0000256" key="6">
    <source>
        <dbReference type="SAM" id="Phobius"/>
    </source>
</evidence>
<dbReference type="AlphaFoldDB" id="B1GYT6"/>
<dbReference type="PANTHER" id="PTHR21248">
    <property type="entry name" value="CARDIOLIPIN SYNTHASE"/>
    <property type="match status" value="1"/>
</dbReference>
<dbReference type="Pfam" id="PF13091">
    <property type="entry name" value="PLDc_2"/>
    <property type="match status" value="2"/>
</dbReference>
<evidence type="ECO:0000259" key="7">
    <source>
        <dbReference type="PROSITE" id="PS50035"/>
    </source>
</evidence>
<keyword evidence="5 6" id="KW-0472">Membrane</keyword>
<dbReference type="PROSITE" id="PS50035">
    <property type="entry name" value="PLD"/>
    <property type="match status" value="2"/>
</dbReference>
<sequence>MIINTFSNFINSNIRTFLAPGIYVALSVGTTVHILLHKDDVKSSIGWIALVFLSPFLGTILYIFLGINRVKRKGTRLRKKGIVYKKYLTENVPKNLSEKYRQFITFGYNVYPQNFIFGNSIEPLQNGIEAYPEMIKTIQTAKKEILISSYIFDCDSETDKFLEAFKTAIKNGATVKVLIDGIGTLKLFHRSIEKKLALIKGLEYSIFLPPYIPVTIPFVNLRNHRKIMVIDGETAFFGGMNLSKKNVLIDDHKNGILDITFKIKGHVINQMSYVFEDDWEFATGKKFQSLSKDLSDTEAGTIPARIIPDGPDNKSGTIERIAHGAINVAAEKILIVTPYFLPENNILAALEMATMRGVDVDIIIPDKSDYSFMDWAVEPNFMRLVKSGVKIYRTPPPLDHSKIFVVDSEWVFIGSANWDVRSFKLNFESNIEIFSKNLAKELIAIAELKKRKAKFTTVHECKALPLLKRIRNNMYRLLTPYG</sequence>
<evidence type="ECO:0000256" key="1">
    <source>
        <dbReference type="ARBA" id="ARBA00004651"/>
    </source>
</evidence>
<dbReference type="CDD" id="cd09163">
    <property type="entry name" value="PLDc_CLS_unchar2_2"/>
    <property type="match status" value="1"/>
</dbReference>
<organism evidence="8 9">
    <name type="scientific">Endomicrobium trichonymphae</name>
    <dbReference type="NCBI Taxonomy" id="1408204"/>
    <lineage>
        <taxon>Bacteria</taxon>
        <taxon>Pseudomonadati</taxon>
        <taxon>Elusimicrobiota</taxon>
        <taxon>Endomicrobiia</taxon>
        <taxon>Endomicrobiales</taxon>
        <taxon>Endomicrobiaceae</taxon>
        <taxon>Candidatus Endomicrobiellum</taxon>
    </lineage>
</organism>
<evidence type="ECO:0000256" key="4">
    <source>
        <dbReference type="ARBA" id="ARBA00022989"/>
    </source>
</evidence>
<gene>
    <name evidence="8" type="ordered locus">TGRD_685</name>
</gene>
<dbReference type="CDD" id="cd09157">
    <property type="entry name" value="PLDc_CLS_unchar2_1"/>
    <property type="match status" value="1"/>
</dbReference>
<dbReference type="InterPro" id="IPR027379">
    <property type="entry name" value="CLS_N"/>
</dbReference>
<keyword evidence="3 6" id="KW-0812">Transmembrane</keyword>
<keyword evidence="9" id="KW-1185">Reference proteome</keyword>
<feature type="transmembrane region" description="Helical" evidence="6">
    <location>
        <begin position="17"/>
        <end position="36"/>
    </location>
</feature>
<dbReference type="SMART" id="SM00155">
    <property type="entry name" value="PLDc"/>
    <property type="match status" value="2"/>
</dbReference>
<reference evidence="9" key="1">
    <citation type="journal article" date="2008" name="Proc. Natl. Acad. Sci. U.S.A.">
        <title>Complete genome of the uncultured termite group 1 bacteria in a single host protist cell.</title>
        <authorList>
            <person name="Hongoh Y."/>
            <person name="Sharma V.K."/>
            <person name="Prakash T."/>
            <person name="Noda S."/>
            <person name="Taylor T.D."/>
            <person name="Kudo T."/>
            <person name="Sakaki Y."/>
            <person name="Toyoda A."/>
            <person name="Hattori M."/>
            <person name="Ohkuma M."/>
        </authorList>
    </citation>
    <scope>NUCLEOTIDE SEQUENCE [LARGE SCALE GENOMIC DNA]</scope>
    <source>
        <strain evidence="9">Rs-D17 genomovar Ri2008</strain>
    </source>
</reference>